<dbReference type="GO" id="GO:0005975">
    <property type="term" value="P:carbohydrate metabolic process"/>
    <property type="evidence" value="ECO:0007669"/>
    <property type="project" value="InterPro"/>
</dbReference>
<accession>A0A249PDY5</accession>
<evidence type="ECO:0000313" key="4">
    <source>
        <dbReference type="Proteomes" id="UP000217211"/>
    </source>
</evidence>
<dbReference type="FunFam" id="3.40.50.2000:FF:000009">
    <property type="entry name" value="Sterol 3-beta-glucosyltransferase UGT80A2"/>
    <property type="match status" value="1"/>
</dbReference>
<dbReference type="InterPro" id="IPR004276">
    <property type="entry name" value="GlycoTrans_28_N"/>
</dbReference>
<dbReference type="Gene3D" id="3.40.50.2000">
    <property type="entry name" value="Glycogen Phosphorylase B"/>
    <property type="match status" value="2"/>
</dbReference>
<dbReference type="InterPro" id="IPR010610">
    <property type="entry name" value="EryCIII-like_C"/>
</dbReference>
<reference evidence="3 4" key="1">
    <citation type="submission" date="2017-08" db="EMBL/GenBank/DDBJ databases">
        <title>Multipartite genome sequences of Sinorhizobium species nodulating soybeans.</title>
        <authorList>
            <person name="Tian C.F."/>
        </authorList>
    </citation>
    <scope>NUCLEOTIDE SEQUENCE [LARGE SCALE GENOMIC DNA]</scope>
    <source>
        <strain evidence="3 4">CCBAU 05684</strain>
    </source>
</reference>
<dbReference type="InterPro" id="IPR050426">
    <property type="entry name" value="Glycosyltransferase_28"/>
</dbReference>
<dbReference type="InterPro" id="IPR002213">
    <property type="entry name" value="UDP_glucos_trans"/>
</dbReference>
<dbReference type="SUPFAM" id="SSF53756">
    <property type="entry name" value="UDP-Glycosyltransferase/glycogen phosphorylase"/>
    <property type="match status" value="1"/>
</dbReference>
<dbReference type="eggNOG" id="COG1819">
    <property type="taxonomic scope" value="Bacteria"/>
</dbReference>
<dbReference type="AlphaFoldDB" id="A0A249PDY5"/>
<dbReference type="GO" id="GO:0008194">
    <property type="term" value="F:UDP-glycosyltransferase activity"/>
    <property type="evidence" value="ECO:0007669"/>
    <property type="project" value="InterPro"/>
</dbReference>
<dbReference type="Pfam" id="PF06722">
    <property type="entry name" value="EryCIII-like_C"/>
    <property type="match status" value="1"/>
</dbReference>
<dbReference type="GO" id="GO:0033072">
    <property type="term" value="P:vancomycin biosynthetic process"/>
    <property type="evidence" value="ECO:0007669"/>
    <property type="project" value="UniProtKB-ARBA"/>
</dbReference>
<dbReference type="CDD" id="cd03784">
    <property type="entry name" value="GT1_Gtf-like"/>
    <property type="match status" value="1"/>
</dbReference>
<dbReference type="PANTHER" id="PTHR48050">
    <property type="entry name" value="STEROL 3-BETA-GLUCOSYLTRANSFERASE"/>
    <property type="match status" value="1"/>
</dbReference>
<keyword evidence="3" id="KW-0808">Transferase</keyword>
<organism evidence="3 4">
    <name type="scientific">Sinorhizobium sojae CCBAU 05684</name>
    <dbReference type="NCBI Taxonomy" id="716928"/>
    <lineage>
        <taxon>Bacteria</taxon>
        <taxon>Pseudomonadati</taxon>
        <taxon>Pseudomonadota</taxon>
        <taxon>Alphaproteobacteria</taxon>
        <taxon>Hyphomicrobiales</taxon>
        <taxon>Rhizobiaceae</taxon>
        <taxon>Sinorhizobium/Ensifer group</taxon>
        <taxon>Sinorhizobium</taxon>
    </lineage>
</organism>
<sequence length="413" mass="43702">MRFAIETLGTRGDVQPYIALAMGLMARGHEVQLAAPVQFTDMAAEHGILFAGLPGEFLALLDTREGKAAVAGGKGFSAGLKLLKHVRPIMMRLLDEEWRAVRSFQPDVLVYHPKSFGSPDMAAALGVPHVLASPVPGFTPTDEFPSPMLPFASLGPFNRMSHTFAINGARLLFAKDLKAWRATTLGLPGKTARKPVAGTLYAYSPAVLPKPTDWGPDVLVTGYWFLDRPDWQPDEALESFLRAGPPPVYFGFGSMPGIDPAAMTGMILKALEMTGKRGLLTGGGGAIGKVDASPRAFFLANAPHDWLLPRATAAIHHGGAGTTAASLRAGLPTQIVPFFGDQPFWGRRVAALGAGPAPLDRKTLSAAGLAKALTAMDAAIMRARAAELGTALSGDRGVEAATKFLERLSFTPS</sequence>
<dbReference type="OrthoDB" id="9805366at2"/>
<name>A0A249PDY5_9HYPH</name>
<dbReference type="KEGG" id="esj:SJ05684_c27210"/>
<feature type="domain" description="Glycosyltransferase family 28 N-terminal" evidence="1">
    <location>
        <begin position="4"/>
        <end position="92"/>
    </location>
</feature>
<evidence type="ECO:0000259" key="2">
    <source>
        <dbReference type="Pfam" id="PF06722"/>
    </source>
</evidence>
<dbReference type="Proteomes" id="UP000217211">
    <property type="component" value="Chromosome"/>
</dbReference>
<dbReference type="GO" id="GO:0016758">
    <property type="term" value="F:hexosyltransferase activity"/>
    <property type="evidence" value="ECO:0007669"/>
    <property type="project" value="InterPro"/>
</dbReference>
<dbReference type="STRING" id="716928.GCA_000261485_02927"/>
<dbReference type="RefSeq" id="WP_034855150.1">
    <property type="nucleotide sequence ID" value="NZ_AJQT01000055.1"/>
</dbReference>
<feature type="domain" description="Erythromycin biosynthesis protein CIII-like C-terminal" evidence="2">
    <location>
        <begin position="303"/>
        <end position="388"/>
    </location>
</feature>
<evidence type="ECO:0000259" key="1">
    <source>
        <dbReference type="Pfam" id="PF03033"/>
    </source>
</evidence>
<gene>
    <name evidence="3" type="ORF">SJ05684_c27210</name>
</gene>
<proteinExistence type="predicted"/>
<keyword evidence="4" id="KW-1185">Reference proteome</keyword>
<dbReference type="PANTHER" id="PTHR48050:SF13">
    <property type="entry name" value="STEROL 3-BETA-GLUCOSYLTRANSFERASE UGT80A2"/>
    <property type="match status" value="1"/>
</dbReference>
<dbReference type="Pfam" id="PF03033">
    <property type="entry name" value="Glyco_transf_28"/>
    <property type="match status" value="1"/>
</dbReference>
<dbReference type="EMBL" id="CP023067">
    <property type="protein sequence ID" value="ASY64153.1"/>
    <property type="molecule type" value="Genomic_DNA"/>
</dbReference>
<protein>
    <submittedName>
        <fullName evidence="3">UDP-glucose:sterol glucosyltransferase</fullName>
    </submittedName>
</protein>
<evidence type="ECO:0000313" key="3">
    <source>
        <dbReference type="EMBL" id="ASY64153.1"/>
    </source>
</evidence>